<organism evidence="3 4">
    <name type="scientific">Ralstonia pickettii OR214</name>
    <dbReference type="NCBI Taxonomy" id="1264675"/>
    <lineage>
        <taxon>Bacteria</taxon>
        <taxon>Pseudomonadati</taxon>
        <taxon>Pseudomonadota</taxon>
        <taxon>Betaproteobacteria</taxon>
        <taxon>Burkholderiales</taxon>
        <taxon>Burkholderiaceae</taxon>
        <taxon>Ralstonia</taxon>
    </lineage>
</organism>
<sequence length="499" mass="55792">MPACRNYPCPAQWETAASLLDAAAAHTDNRAAKLLNGRCFRRCSPLVYTLPCRVNRFSIATEQAYGPDESVLACHTLFNYFRHGMPPAMEARARWQLIYGVQSRTSCPRLQPLWECGNRFGLQCPECAKAACCEFGRRISFCAHCCPFVTRCPLHGSLLYCDNECSSLEYMVIVAGDARTAWNSLQFSLCSHQLACTRIPKETRQQLKERLAELGYVSESGRTRLARLKSDFTGFYCAGFEDVRLNALIGREDFVDNLMHGVQRDTRPIHPVYLTLLDVFLANSDGVSGHATRHRSALRQTEGAGGVAQSVRRTPVPQPASLEERRGRWATFVKSDDGLTRTQMRKKAPALWTWLYRHDREWLLANQPSCVRPHSGRRPSGIPPQLGALIRRHAGPKPLDAAGRVRLPSLYQTRLAYGLSDYAFLRSRREFGADLCTLVLPGLKAAFVRQRVRNAIGEWGDCGCVASASVIARKAGLRESTVRKYVPVVVTSNRLEEGA</sequence>
<protein>
    <recommendedName>
        <fullName evidence="2">Transposon Tn7 transposition protein TnsD C-terminal domain-containing protein</fullName>
    </recommendedName>
</protein>
<evidence type="ECO:0000259" key="2">
    <source>
        <dbReference type="Pfam" id="PF15978"/>
    </source>
</evidence>
<feature type="domain" description="Transposon Tn7 transposition protein TnsD C-terminal" evidence="2">
    <location>
        <begin position="313"/>
        <end position="369"/>
    </location>
</feature>
<dbReference type="Pfam" id="PF15978">
    <property type="entry name" value="TnsD"/>
    <property type="match status" value="1"/>
</dbReference>
<dbReference type="PATRIC" id="fig|1264675.3.peg.3808"/>
<reference evidence="3 4" key="1">
    <citation type="journal article" date="2013" name="Genome Announc.">
        <title>Draft Genome Sequence for Ralstonia sp. Strain OR214, a Bacterium with Potential for Bioremediation.</title>
        <authorList>
            <person name="Utturkar S.M."/>
            <person name="Bollmann A."/>
            <person name="Brzoska R.M."/>
            <person name="Klingeman D.M."/>
            <person name="Epstein S.E."/>
            <person name="Palumbo A.V."/>
            <person name="Brown S.D."/>
        </authorList>
    </citation>
    <scope>NUCLEOTIDE SEQUENCE [LARGE SCALE GENOMIC DNA]</scope>
    <source>
        <strain evidence="3 4">OR214</strain>
    </source>
</reference>
<feature type="region of interest" description="Disordered" evidence="1">
    <location>
        <begin position="301"/>
        <end position="324"/>
    </location>
</feature>
<dbReference type="EMBL" id="APMQ01000012">
    <property type="protein sequence ID" value="ENZ76040.1"/>
    <property type="molecule type" value="Genomic_DNA"/>
</dbReference>
<evidence type="ECO:0000313" key="4">
    <source>
        <dbReference type="Proteomes" id="UP000013280"/>
    </source>
</evidence>
<evidence type="ECO:0000313" key="3">
    <source>
        <dbReference type="EMBL" id="ENZ76040.1"/>
    </source>
</evidence>
<accession>R0CHH8</accession>
<dbReference type="AlphaFoldDB" id="R0CHH8"/>
<comment type="caution">
    <text evidence="3">The sequence shown here is derived from an EMBL/GenBank/DDBJ whole genome shotgun (WGS) entry which is preliminary data.</text>
</comment>
<dbReference type="Proteomes" id="UP000013280">
    <property type="component" value="Unassembled WGS sequence"/>
</dbReference>
<name>R0CHH8_RALPI</name>
<dbReference type="InterPro" id="IPR032750">
    <property type="entry name" value="TnsD_C"/>
</dbReference>
<gene>
    <name evidence="3" type="ORF">OR214_03874</name>
</gene>
<evidence type="ECO:0000256" key="1">
    <source>
        <dbReference type="SAM" id="MobiDB-lite"/>
    </source>
</evidence>
<proteinExistence type="predicted"/>